<dbReference type="PANTHER" id="PTHR35008:SF4">
    <property type="entry name" value="BLL4482 PROTEIN"/>
    <property type="match status" value="1"/>
</dbReference>
<organism evidence="6 7">
    <name type="scientific">Eiseniibacteriota bacterium</name>
    <dbReference type="NCBI Taxonomy" id="2212470"/>
    <lineage>
        <taxon>Bacteria</taxon>
        <taxon>Candidatus Eiseniibacteriota</taxon>
    </lineage>
</organism>
<reference evidence="6" key="1">
    <citation type="submission" date="2020-04" db="EMBL/GenBank/DDBJ databases">
        <authorList>
            <person name="Zhang T."/>
        </authorList>
    </citation>
    <scope>NUCLEOTIDE SEQUENCE</scope>
    <source>
        <strain evidence="6">HKST-UBA01</strain>
    </source>
</reference>
<dbReference type="Gene3D" id="1.10.760.10">
    <property type="entry name" value="Cytochrome c-like domain"/>
    <property type="match status" value="2"/>
</dbReference>
<evidence type="ECO:0000256" key="1">
    <source>
        <dbReference type="ARBA" id="ARBA00022617"/>
    </source>
</evidence>
<feature type="domain" description="Cytochrome c" evidence="5">
    <location>
        <begin position="52"/>
        <end position="152"/>
    </location>
</feature>
<dbReference type="EMBL" id="JAGQHR010000385">
    <property type="protein sequence ID" value="MCA9728444.1"/>
    <property type="molecule type" value="Genomic_DNA"/>
</dbReference>
<dbReference type="GO" id="GO:0009055">
    <property type="term" value="F:electron transfer activity"/>
    <property type="evidence" value="ECO:0007669"/>
    <property type="project" value="InterPro"/>
</dbReference>
<evidence type="ECO:0000259" key="5">
    <source>
        <dbReference type="PROSITE" id="PS51007"/>
    </source>
</evidence>
<dbReference type="Pfam" id="PF00034">
    <property type="entry name" value="Cytochrom_C"/>
    <property type="match status" value="1"/>
</dbReference>
<evidence type="ECO:0000256" key="4">
    <source>
        <dbReference type="PROSITE-ProRule" id="PRU00433"/>
    </source>
</evidence>
<dbReference type="SUPFAM" id="SSF46626">
    <property type="entry name" value="Cytochrome c"/>
    <property type="match status" value="2"/>
</dbReference>
<dbReference type="GO" id="GO:0046872">
    <property type="term" value="F:metal ion binding"/>
    <property type="evidence" value="ECO:0007669"/>
    <property type="project" value="UniProtKB-KW"/>
</dbReference>
<keyword evidence="3 4" id="KW-0408">Iron</keyword>
<dbReference type="PANTHER" id="PTHR35008">
    <property type="entry name" value="BLL4482 PROTEIN-RELATED"/>
    <property type="match status" value="1"/>
</dbReference>
<keyword evidence="1 4" id="KW-0349">Heme</keyword>
<name>A0A956RRC2_UNCEI</name>
<dbReference type="GO" id="GO:0020037">
    <property type="term" value="F:heme binding"/>
    <property type="evidence" value="ECO:0007669"/>
    <property type="project" value="InterPro"/>
</dbReference>
<accession>A0A956RRC2</accession>
<gene>
    <name evidence="6" type="ORF">KC729_12220</name>
</gene>
<dbReference type="InterPro" id="IPR036909">
    <property type="entry name" value="Cyt_c-like_dom_sf"/>
</dbReference>
<protein>
    <submittedName>
        <fullName evidence="6">Cytochrome c</fullName>
    </submittedName>
</protein>
<dbReference type="PROSITE" id="PS51007">
    <property type="entry name" value="CYTC"/>
    <property type="match status" value="2"/>
</dbReference>
<feature type="domain" description="Cytochrome c" evidence="5">
    <location>
        <begin position="197"/>
        <end position="296"/>
    </location>
</feature>
<dbReference type="InterPro" id="IPR051459">
    <property type="entry name" value="Cytochrome_c-type_DH"/>
</dbReference>
<comment type="caution">
    <text evidence="6">The sequence shown here is derived from an EMBL/GenBank/DDBJ whole genome shotgun (WGS) entry which is preliminary data.</text>
</comment>
<evidence type="ECO:0000313" key="7">
    <source>
        <dbReference type="Proteomes" id="UP000697710"/>
    </source>
</evidence>
<evidence type="ECO:0000313" key="6">
    <source>
        <dbReference type="EMBL" id="MCA9728444.1"/>
    </source>
</evidence>
<proteinExistence type="predicted"/>
<keyword evidence="2 4" id="KW-0479">Metal-binding</keyword>
<evidence type="ECO:0000256" key="3">
    <source>
        <dbReference type="ARBA" id="ARBA00023004"/>
    </source>
</evidence>
<dbReference type="Proteomes" id="UP000697710">
    <property type="component" value="Unassembled WGS sequence"/>
</dbReference>
<dbReference type="InterPro" id="IPR009056">
    <property type="entry name" value="Cyt_c-like_dom"/>
</dbReference>
<reference evidence="6" key="2">
    <citation type="journal article" date="2021" name="Microbiome">
        <title>Successional dynamics and alternative stable states in a saline activated sludge microbial community over 9 years.</title>
        <authorList>
            <person name="Wang Y."/>
            <person name="Ye J."/>
            <person name="Ju F."/>
            <person name="Liu L."/>
            <person name="Boyd J.A."/>
            <person name="Deng Y."/>
            <person name="Parks D.H."/>
            <person name="Jiang X."/>
            <person name="Yin X."/>
            <person name="Woodcroft B.J."/>
            <person name="Tyson G.W."/>
            <person name="Hugenholtz P."/>
            <person name="Polz M.F."/>
            <person name="Zhang T."/>
        </authorList>
    </citation>
    <scope>NUCLEOTIDE SEQUENCE</scope>
    <source>
        <strain evidence="6">HKST-UBA01</strain>
    </source>
</reference>
<sequence>MAKLFRILGFVVLALVVLLVAFGGFVVMRSNARMNQEYAFTPSTLSIPTDSASVATGDHLVHAVFACVGCHGEDLGGKMVIDSPVMARIAAPNLTRGKGGLAPGYTMADYECAIRHGVRRDHRPIILMPSEAYAYLSDEELQQVAAYLASVPPVDRSLPPVKLGPIGSMLIAFGQFLPASQVEHESVGRLAKAPTGTGPDRGEHLAKVCVCTSCHGPQLAGGKAAGGDPSWPPAANLTPHEEGLGNVTFQQFEGILRTGVKRNGQQLDAEMMPWTSYARMSDDEMHALWAYLQTLPPTPTPK</sequence>
<evidence type="ECO:0000256" key="2">
    <source>
        <dbReference type="ARBA" id="ARBA00022723"/>
    </source>
</evidence>
<dbReference type="Pfam" id="PF13442">
    <property type="entry name" value="Cytochrome_CBB3"/>
    <property type="match status" value="1"/>
</dbReference>
<dbReference type="AlphaFoldDB" id="A0A956RRC2"/>